<name>A0A1I4XP96_9FLAO</name>
<evidence type="ECO:0000313" key="3">
    <source>
        <dbReference type="Proteomes" id="UP000199153"/>
    </source>
</evidence>
<dbReference type="AlphaFoldDB" id="A0A1I4XP96"/>
<organism evidence="2 3">
    <name type="scientific">Salegentibacter flavus</name>
    <dbReference type="NCBI Taxonomy" id="287099"/>
    <lineage>
        <taxon>Bacteria</taxon>
        <taxon>Pseudomonadati</taxon>
        <taxon>Bacteroidota</taxon>
        <taxon>Flavobacteriia</taxon>
        <taxon>Flavobacteriales</taxon>
        <taxon>Flavobacteriaceae</taxon>
        <taxon>Salegentibacter</taxon>
    </lineage>
</organism>
<dbReference type="OrthoDB" id="9808260at2"/>
<dbReference type="EMBL" id="FOVL01000001">
    <property type="protein sequence ID" value="SFN27079.1"/>
    <property type="molecule type" value="Genomic_DNA"/>
</dbReference>
<dbReference type="STRING" id="287099.SAMN05660413_00171"/>
<dbReference type="Gene3D" id="2.40.160.130">
    <property type="entry name" value="Capsule assembly protein Wzi"/>
    <property type="match status" value="1"/>
</dbReference>
<feature type="chain" id="PRO_5011750915" description="Protein involved in gliding motility RemB" evidence="1">
    <location>
        <begin position="19"/>
        <end position="707"/>
    </location>
</feature>
<feature type="signal peptide" evidence="1">
    <location>
        <begin position="1"/>
        <end position="18"/>
    </location>
</feature>
<proteinExistence type="predicted"/>
<protein>
    <recommendedName>
        <fullName evidence="4">Protein involved in gliding motility RemB</fullName>
    </recommendedName>
</protein>
<dbReference type="Proteomes" id="UP000199153">
    <property type="component" value="Unassembled WGS sequence"/>
</dbReference>
<evidence type="ECO:0000256" key="1">
    <source>
        <dbReference type="SAM" id="SignalP"/>
    </source>
</evidence>
<evidence type="ECO:0000313" key="2">
    <source>
        <dbReference type="EMBL" id="SFN27079.1"/>
    </source>
</evidence>
<keyword evidence="1" id="KW-0732">Signal</keyword>
<evidence type="ECO:0008006" key="4">
    <source>
        <dbReference type="Google" id="ProtNLM"/>
    </source>
</evidence>
<accession>A0A1I4XP96</accession>
<keyword evidence="3" id="KW-1185">Reference proteome</keyword>
<sequence>MKYTLLLFMILASVCLSAQTKNNIEVYPRFSECENVPYEQQSDCFERTFSAFVIENFQIPSKVEAEDYRGVATLIFEVDKTGSFNLLYTDAAYSELKEELQRVFALLPIIAPATYNSRPSFMQFKMKLMIPLEISLEEVTVQEEFISEENTEKKIAQRTDSKVQALNEYDSIKSGEFTRPRYQSRINIPLSHEYYSRFDANFNRIGTNTHSASKPLRFDEVAPYYDFEAKEMQMLKNTNSLLGRKIWNEHLIRFQTDEYWFTIDFAMDMQLGKDFEQTEYEFTYNNTRAAIFQGGLGEKLNFYSVVYENQGRFADYYNRYAESIRPDGGDPAIIPGRGIAKPFMDGGYDYPVAEGYLTYSPGKFFNLEFGHGKNFIGDGYRSLLMSDNASPYPYFKLNTTFWKIKYTNTWMSLRDVRPEVTESGSFRTKYMANHYLSYNVTKRLNLGFFESVVWENDNDRGFDLNYLNPVIFYRAIEFSTGARGGNAIIGLTGKYKVSDQINVYGQWVIDEFSSADVFGGEQSWKNKLGYQLGVKYFNAFSVPGLFLRAEYNQVRPYTYSHNTGVLNYGHNNQSMAHQWGASFREILAIARYKKDRWYGHGKFIYGTRGYNFADNYNYGGDIYGSERERPENLDTGVKIGQGNTTSSLFAEVEAGYIINPATNLKLYGSFIYRNFKPEVKTFNQFENSTTWINFGIRTDIFNWYYDY</sequence>
<dbReference type="InterPro" id="IPR038636">
    <property type="entry name" value="Wzi_sf"/>
</dbReference>
<gene>
    <name evidence="2" type="ORF">SAMN05660413_00171</name>
</gene>
<dbReference type="RefSeq" id="WP_093405304.1">
    <property type="nucleotide sequence ID" value="NZ_FOVL01000001.1"/>
</dbReference>
<reference evidence="2 3" key="1">
    <citation type="submission" date="2016-10" db="EMBL/GenBank/DDBJ databases">
        <authorList>
            <person name="de Groot N.N."/>
        </authorList>
    </citation>
    <scope>NUCLEOTIDE SEQUENCE [LARGE SCALE GENOMIC DNA]</scope>
    <source>
        <strain evidence="2 3">DSM 17794</strain>
    </source>
</reference>